<dbReference type="InterPro" id="IPR034696">
    <property type="entry name" value="RI_T4"/>
</dbReference>
<keyword evidence="2" id="KW-1185">Reference proteome</keyword>
<dbReference type="GeneID" id="26627434"/>
<accession>A0A0B5A2Q5</accession>
<protein>
    <submittedName>
        <fullName evidence="1">RI lysis inhibition regulator membrane protein</fullName>
    </submittedName>
</protein>
<dbReference type="KEGG" id="vg:26627434"/>
<reference evidence="1 2" key="1">
    <citation type="submission" date="2014-11" db="EMBL/GenBank/DDBJ databases">
        <title>Complete genome sequence of vB_YenM_TG1, a broad host range bacteriophage which infects Yersinia enterocolitica.</title>
        <authorList>
            <person name="Leon-Velarde C.G."/>
            <person name="Kropinski A.M."/>
            <person name="Chen S."/>
            <person name="Griffiths M.W."/>
            <person name="Odumeru J.A."/>
        </authorList>
    </citation>
    <scope>NUCLEOTIDE SEQUENCE [LARGE SCALE GENOMIC DNA]</scope>
</reference>
<dbReference type="Pfam" id="PF24205">
    <property type="entry name" value="Antiholin"/>
    <property type="match status" value="1"/>
</dbReference>
<dbReference type="RefSeq" id="YP_009200371.1">
    <property type="nucleotide sequence ID" value="NC_028820.1"/>
</dbReference>
<sequence>MSLTKLAVCAIMITLFISPVVLSSDEHKRHQYFEGAMSVYSKFKEPSKERSEQFYMFIKSKWVLAKCNSTCSNDGVEAAKEYTVQRQVQLDNENH</sequence>
<proteinExistence type="predicted"/>
<name>A0A0B5A2Q5_9CAUD</name>
<dbReference type="Proteomes" id="UP000031805">
    <property type="component" value="Segment"/>
</dbReference>
<gene>
    <name evidence="1" type="ORF">YenMTG1_110</name>
</gene>
<evidence type="ECO:0000313" key="1">
    <source>
        <dbReference type="EMBL" id="AJD81920.1"/>
    </source>
</evidence>
<organism evidence="1 2">
    <name type="scientific">Yersinia phage vB_YenM_TG1</name>
    <dbReference type="NCBI Taxonomy" id="1589265"/>
    <lineage>
        <taxon>Viruses</taxon>
        <taxon>Duplodnaviria</taxon>
        <taxon>Heunggongvirae</taxon>
        <taxon>Uroviricota</taxon>
        <taxon>Caudoviricetes</taxon>
        <taxon>Pantevenvirales</taxon>
        <taxon>Straboviridae</taxon>
        <taxon>Tevenvirinae</taxon>
        <taxon>Tegunavirus</taxon>
        <taxon>Tegunavirus yenmtg1</taxon>
    </lineage>
</organism>
<dbReference type="EMBL" id="KP202158">
    <property type="protein sequence ID" value="AJD81920.1"/>
    <property type="molecule type" value="Genomic_DNA"/>
</dbReference>
<evidence type="ECO:0000313" key="2">
    <source>
        <dbReference type="Proteomes" id="UP000031805"/>
    </source>
</evidence>